<feature type="domain" description="Enoyl reductase (ER)" evidence="2">
    <location>
        <begin position="16"/>
        <end position="345"/>
    </location>
</feature>
<dbReference type="SUPFAM" id="SSF50129">
    <property type="entry name" value="GroES-like"/>
    <property type="match status" value="1"/>
</dbReference>
<sequence length="351" mass="37558">MTTTTSMKAVQILGPKTNPTITLNPTHPLPTADTDNDPEDPLILLRVHSAGVTADEQTWPELYSHTNRDRIPGCEVAGTVAALPEGYGISSISSSDRLLLQVGDAVYAMLHPDRARGQAEWTYARVSELARVPRSLLGSGLAMAAALPIPALTAWEGLWKRVPGGLPKGARVLVTGASGAVGRMVVQIAKSEKFEGVRVVALAKGEEKLEAVMALGADEVVDYGLEGWEDLVGRRSVDAVFDAAGGEVLTRAWGTVKDDGVVLTIADPPPAWAVKKVVPKEAEGRPGVRYVYFIVSPDWKGLGEISNLIDEGILKPLPVVEFPLDKAVEAWEFAQHRGRQGKVVINLVSDV</sequence>
<dbReference type="Gene3D" id="3.90.180.10">
    <property type="entry name" value="Medium-chain alcohol dehydrogenases, catalytic domain"/>
    <property type="match status" value="1"/>
</dbReference>
<comment type="caution">
    <text evidence="3">The sequence shown here is derived from an EMBL/GenBank/DDBJ whole genome shotgun (WGS) entry which is preliminary data.</text>
</comment>
<feature type="region of interest" description="Disordered" evidence="1">
    <location>
        <begin position="16"/>
        <end position="36"/>
    </location>
</feature>
<dbReference type="Proteomes" id="UP001302602">
    <property type="component" value="Unassembled WGS sequence"/>
</dbReference>
<dbReference type="PANTHER" id="PTHR11695">
    <property type="entry name" value="ALCOHOL DEHYDROGENASE RELATED"/>
    <property type="match status" value="1"/>
</dbReference>
<gene>
    <name evidence="3" type="ORF">N657DRAFT_649134</name>
</gene>
<dbReference type="SMART" id="SM00829">
    <property type="entry name" value="PKS_ER"/>
    <property type="match status" value="1"/>
</dbReference>
<dbReference type="InterPro" id="IPR011032">
    <property type="entry name" value="GroES-like_sf"/>
</dbReference>
<evidence type="ECO:0000259" key="2">
    <source>
        <dbReference type="SMART" id="SM00829"/>
    </source>
</evidence>
<dbReference type="GO" id="GO:0016491">
    <property type="term" value="F:oxidoreductase activity"/>
    <property type="evidence" value="ECO:0007669"/>
    <property type="project" value="InterPro"/>
</dbReference>
<protein>
    <submittedName>
        <fullName evidence="3">NAD(P)-binding protein</fullName>
    </submittedName>
</protein>
<name>A0AAN6Z1B6_9PEZI</name>
<dbReference type="GeneID" id="87830431"/>
<dbReference type="InterPro" id="IPR050700">
    <property type="entry name" value="YIM1/Zinc_Alcohol_DH_Fams"/>
</dbReference>
<reference evidence="3" key="2">
    <citation type="submission" date="2023-05" db="EMBL/GenBank/DDBJ databases">
        <authorList>
            <consortium name="Lawrence Berkeley National Laboratory"/>
            <person name="Steindorff A."/>
            <person name="Hensen N."/>
            <person name="Bonometti L."/>
            <person name="Westerberg I."/>
            <person name="Brannstrom I.O."/>
            <person name="Guillou S."/>
            <person name="Cros-Aarteil S."/>
            <person name="Calhoun S."/>
            <person name="Haridas S."/>
            <person name="Kuo A."/>
            <person name="Mondo S."/>
            <person name="Pangilinan J."/>
            <person name="Riley R."/>
            <person name="Labutti K."/>
            <person name="Andreopoulos B."/>
            <person name="Lipzen A."/>
            <person name="Chen C."/>
            <person name="Yanf M."/>
            <person name="Daum C."/>
            <person name="Ng V."/>
            <person name="Clum A."/>
            <person name="Ohm R."/>
            <person name="Martin F."/>
            <person name="Silar P."/>
            <person name="Natvig D."/>
            <person name="Lalanne C."/>
            <person name="Gautier V."/>
            <person name="Ament-Velasquez S.L."/>
            <person name="Kruys A."/>
            <person name="Hutchinson M.I."/>
            <person name="Powell A.J."/>
            <person name="Barry K."/>
            <person name="Miller A.N."/>
            <person name="Grigoriev I.V."/>
            <person name="Debuchy R."/>
            <person name="Gladieux P."/>
            <person name="Thoren M.H."/>
            <person name="Johannesson H."/>
        </authorList>
    </citation>
    <scope>NUCLEOTIDE SEQUENCE</scope>
    <source>
        <strain evidence="3">CBS 731.68</strain>
    </source>
</reference>
<keyword evidence="4" id="KW-1185">Reference proteome</keyword>
<dbReference type="InterPro" id="IPR020843">
    <property type="entry name" value="ER"/>
</dbReference>
<evidence type="ECO:0000313" key="3">
    <source>
        <dbReference type="EMBL" id="KAK4120354.1"/>
    </source>
</evidence>
<evidence type="ECO:0000256" key="1">
    <source>
        <dbReference type="SAM" id="MobiDB-lite"/>
    </source>
</evidence>
<accession>A0AAN6Z1B6</accession>
<dbReference type="PANTHER" id="PTHR11695:SF294">
    <property type="entry name" value="RETICULON-4-INTERACTING PROTEIN 1, MITOCHONDRIAL"/>
    <property type="match status" value="1"/>
</dbReference>
<proteinExistence type="predicted"/>
<evidence type="ECO:0000313" key="4">
    <source>
        <dbReference type="Proteomes" id="UP001302602"/>
    </source>
</evidence>
<dbReference type="Pfam" id="PF13602">
    <property type="entry name" value="ADH_zinc_N_2"/>
    <property type="match status" value="1"/>
</dbReference>
<reference evidence="3" key="1">
    <citation type="journal article" date="2023" name="Mol. Phylogenet. Evol.">
        <title>Genome-scale phylogeny and comparative genomics of the fungal order Sordariales.</title>
        <authorList>
            <person name="Hensen N."/>
            <person name="Bonometti L."/>
            <person name="Westerberg I."/>
            <person name="Brannstrom I.O."/>
            <person name="Guillou S."/>
            <person name="Cros-Aarteil S."/>
            <person name="Calhoun S."/>
            <person name="Haridas S."/>
            <person name="Kuo A."/>
            <person name="Mondo S."/>
            <person name="Pangilinan J."/>
            <person name="Riley R."/>
            <person name="LaButti K."/>
            <person name="Andreopoulos B."/>
            <person name="Lipzen A."/>
            <person name="Chen C."/>
            <person name="Yan M."/>
            <person name="Daum C."/>
            <person name="Ng V."/>
            <person name="Clum A."/>
            <person name="Steindorff A."/>
            <person name="Ohm R.A."/>
            <person name="Martin F."/>
            <person name="Silar P."/>
            <person name="Natvig D.O."/>
            <person name="Lalanne C."/>
            <person name="Gautier V."/>
            <person name="Ament-Velasquez S.L."/>
            <person name="Kruys A."/>
            <person name="Hutchinson M.I."/>
            <person name="Powell A.J."/>
            <person name="Barry K."/>
            <person name="Miller A.N."/>
            <person name="Grigoriev I.V."/>
            <person name="Debuchy R."/>
            <person name="Gladieux P."/>
            <person name="Hiltunen Thoren M."/>
            <person name="Johannesson H."/>
        </authorList>
    </citation>
    <scope>NUCLEOTIDE SEQUENCE</scope>
    <source>
        <strain evidence="3">CBS 731.68</strain>
    </source>
</reference>
<dbReference type="RefSeq" id="XP_062644125.1">
    <property type="nucleotide sequence ID" value="XM_062793662.1"/>
</dbReference>
<organism evidence="3 4">
    <name type="scientific">Parathielavia appendiculata</name>
    <dbReference type="NCBI Taxonomy" id="2587402"/>
    <lineage>
        <taxon>Eukaryota</taxon>
        <taxon>Fungi</taxon>
        <taxon>Dikarya</taxon>
        <taxon>Ascomycota</taxon>
        <taxon>Pezizomycotina</taxon>
        <taxon>Sordariomycetes</taxon>
        <taxon>Sordariomycetidae</taxon>
        <taxon>Sordariales</taxon>
        <taxon>Chaetomiaceae</taxon>
        <taxon>Parathielavia</taxon>
    </lineage>
</organism>
<dbReference type="CDD" id="cd05289">
    <property type="entry name" value="MDR_like_2"/>
    <property type="match status" value="1"/>
</dbReference>
<dbReference type="InterPro" id="IPR036291">
    <property type="entry name" value="NAD(P)-bd_dom_sf"/>
</dbReference>
<dbReference type="EMBL" id="MU853239">
    <property type="protein sequence ID" value="KAK4120354.1"/>
    <property type="molecule type" value="Genomic_DNA"/>
</dbReference>
<dbReference type="SUPFAM" id="SSF51735">
    <property type="entry name" value="NAD(P)-binding Rossmann-fold domains"/>
    <property type="match status" value="1"/>
</dbReference>
<dbReference type="Gene3D" id="3.40.50.720">
    <property type="entry name" value="NAD(P)-binding Rossmann-like Domain"/>
    <property type="match status" value="1"/>
</dbReference>
<dbReference type="AlphaFoldDB" id="A0AAN6Z1B6"/>